<feature type="compositionally biased region" description="Low complexity" evidence="9">
    <location>
        <begin position="325"/>
        <end position="345"/>
    </location>
</feature>
<dbReference type="GO" id="GO:0000779">
    <property type="term" value="C:condensed chromosome, centromeric region"/>
    <property type="evidence" value="ECO:0007669"/>
    <property type="project" value="UniProtKB-ARBA"/>
</dbReference>
<evidence type="ECO:0000256" key="3">
    <source>
        <dbReference type="ARBA" id="ARBA00022454"/>
    </source>
</evidence>
<protein>
    <recommendedName>
        <fullName evidence="14">Shugoshin C-terminal domain-containing protein</fullName>
    </recommendedName>
</protein>
<dbReference type="InterPro" id="IPR011516">
    <property type="entry name" value="Shugoshin_N"/>
</dbReference>
<evidence type="ECO:0000256" key="5">
    <source>
        <dbReference type="ARBA" id="ARBA00022829"/>
    </source>
</evidence>
<feature type="region of interest" description="Disordered" evidence="9">
    <location>
        <begin position="654"/>
        <end position="687"/>
    </location>
</feature>
<dbReference type="EMBL" id="KV454295">
    <property type="protein sequence ID" value="ODQ72800.1"/>
    <property type="molecule type" value="Genomic_DNA"/>
</dbReference>
<feature type="region of interest" description="Disordered" evidence="9">
    <location>
        <begin position="130"/>
        <end position="181"/>
    </location>
</feature>
<dbReference type="OrthoDB" id="5394106at2759"/>
<evidence type="ECO:0000256" key="1">
    <source>
        <dbReference type="ARBA" id="ARBA00004584"/>
    </source>
</evidence>
<evidence type="ECO:0000256" key="2">
    <source>
        <dbReference type="ARBA" id="ARBA00010845"/>
    </source>
</evidence>
<dbReference type="InterPro" id="IPR011515">
    <property type="entry name" value="Shugoshin_C"/>
</dbReference>
<dbReference type="STRING" id="675824.A0A1E3Q5B1"/>
<evidence type="ECO:0000256" key="6">
    <source>
        <dbReference type="ARBA" id="ARBA00023054"/>
    </source>
</evidence>
<evidence type="ECO:0000259" key="11">
    <source>
        <dbReference type="Pfam" id="PF07558"/>
    </source>
</evidence>
<evidence type="ECO:0000313" key="13">
    <source>
        <dbReference type="Proteomes" id="UP000094385"/>
    </source>
</evidence>
<feature type="compositionally biased region" description="Acidic residues" evidence="9">
    <location>
        <begin position="152"/>
        <end position="162"/>
    </location>
</feature>
<gene>
    <name evidence="12" type="ORF">LIPSTDRAFT_72437</name>
</gene>
<evidence type="ECO:0000256" key="7">
    <source>
        <dbReference type="ARBA" id="ARBA00023306"/>
    </source>
</evidence>
<evidence type="ECO:0000256" key="4">
    <source>
        <dbReference type="ARBA" id="ARBA00022618"/>
    </source>
</evidence>
<dbReference type="AlphaFoldDB" id="A0A1E3Q5B1"/>
<feature type="region of interest" description="Disordered" evidence="9">
    <location>
        <begin position="450"/>
        <end position="484"/>
    </location>
</feature>
<dbReference type="GO" id="GO:0005634">
    <property type="term" value="C:nucleus"/>
    <property type="evidence" value="ECO:0007669"/>
    <property type="project" value="InterPro"/>
</dbReference>
<keyword evidence="3" id="KW-0158">Chromosome</keyword>
<feature type="domain" description="Shugoshin N-terminal coiled-coil" evidence="11">
    <location>
        <begin position="16"/>
        <end position="60"/>
    </location>
</feature>
<dbReference type="GO" id="GO:0051301">
    <property type="term" value="P:cell division"/>
    <property type="evidence" value="ECO:0007669"/>
    <property type="project" value="UniProtKB-KW"/>
</dbReference>
<comment type="subcellular location">
    <subcellularLocation>
        <location evidence="1">Chromosome</location>
        <location evidence="1">Centromere</location>
    </subcellularLocation>
</comment>
<keyword evidence="8" id="KW-0137">Centromere</keyword>
<feature type="region of interest" description="Disordered" evidence="9">
    <location>
        <begin position="298"/>
        <end position="417"/>
    </location>
</feature>
<keyword evidence="4" id="KW-0132">Cell division</keyword>
<dbReference type="Pfam" id="PF07558">
    <property type="entry name" value="Shugoshin_N"/>
    <property type="match status" value="1"/>
</dbReference>
<dbReference type="Pfam" id="PF07557">
    <property type="entry name" value="Shugoshin_C"/>
    <property type="match status" value="1"/>
</dbReference>
<evidence type="ECO:0000313" key="12">
    <source>
        <dbReference type="EMBL" id="ODQ72800.1"/>
    </source>
</evidence>
<feature type="compositionally biased region" description="Basic and acidic residues" evidence="9">
    <location>
        <begin position="585"/>
        <end position="597"/>
    </location>
</feature>
<dbReference type="Proteomes" id="UP000094385">
    <property type="component" value="Unassembled WGS sequence"/>
</dbReference>
<feature type="compositionally biased region" description="Basic and acidic residues" evidence="9">
    <location>
        <begin position="391"/>
        <end position="417"/>
    </location>
</feature>
<organism evidence="12 13">
    <name type="scientific">Lipomyces starkeyi NRRL Y-11557</name>
    <dbReference type="NCBI Taxonomy" id="675824"/>
    <lineage>
        <taxon>Eukaryota</taxon>
        <taxon>Fungi</taxon>
        <taxon>Dikarya</taxon>
        <taxon>Ascomycota</taxon>
        <taxon>Saccharomycotina</taxon>
        <taxon>Lipomycetes</taxon>
        <taxon>Lipomycetales</taxon>
        <taxon>Lipomycetaceae</taxon>
        <taxon>Lipomyces</taxon>
    </lineage>
</organism>
<keyword evidence="5" id="KW-0159">Chromosome partition</keyword>
<dbReference type="GO" id="GO:0045132">
    <property type="term" value="P:meiotic chromosome segregation"/>
    <property type="evidence" value="ECO:0007669"/>
    <property type="project" value="InterPro"/>
</dbReference>
<feature type="compositionally biased region" description="Basic and acidic residues" evidence="9">
    <location>
        <begin position="450"/>
        <end position="469"/>
    </location>
</feature>
<evidence type="ECO:0000259" key="10">
    <source>
        <dbReference type="Pfam" id="PF07557"/>
    </source>
</evidence>
<feature type="compositionally biased region" description="Polar residues" evidence="9">
    <location>
        <begin position="312"/>
        <end position="321"/>
    </location>
</feature>
<feature type="domain" description="Shugoshin C-terminal" evidence="10">
    <location>
        <begin position="479"/>
        <end position="500"/>
    </location>
</feature>
<comment type="similarity">
    <text evidence="2">Belongs to the shugoshin family.</text>
</comment>
<keyword evidence="6" id="KW-0175">Coiled coil</keyword>
<name>A0A1E3Q5B1_LIPST</name>
<feature type="compositionally biased region" description="Pro residues" evidence="9">
    <location>
        <begin position="140"/>
        <end position="150"/>
    </location>
</feature>
<accession>A0A1E3Q5B1</accession>
<evidence type="ECO:0008006" key="14">
    <source>
        <dbReference type="Google" id="ProtNLM"/>
    </source>
</evidence>
<keyword evidence="13" id="KW-1185">Reference proteome</keyword>
<proteinExistence type="inferred from homology"/>
<feature type="region of interest" description="Disordered" evidence="9">
    <location>
        <begin position="585"/>
        <end position="609"/>
    </location>
</feature>
<evidence type="ECO:0000256" key="9">
    <source>
        <dbReference type="SAM" id="MobiDB-lite"/>
    </source>
</evidence>
<reference evidence="12 13" key="1">
    <citation type="journal article" date="2016" name="Proc. Natl. Acad. Sci. U.S.A.">
        <title>Comparative genomics of biotechnologically important yeasts.</title>
        <authorList>
            <person name="Riley R."/>
            <person name="Haridas S."/>
            <person name="Wolfe K.H."/>
            <person name="Lopes M.R."/>
            <person name="Hittinger C.T."/>
            <person name="Goeker M."/>
            <person name="Salamov A.A."/>
            <person name="Wisecaver J.H."/>
            <person name="Long T.M."/>
            <person name="Calvey C.H."/>
            <person name="Aerts A.L."/>
            <person name="Barry K.W."/>
            <person name="Choi C."/>
            <person name="Clum A."/>
            <person name="Coughlan A.Y."/>
            <person name="Deshpande S."/>
            <person name="Douglass A.P."/>
            <person name="Hanson S.J."/>
            <person name="Klenk H.-P."/>
            <person name="LaButti K.M."/>
            <person name="Lapidus A."/>
            <person name="Lindquist E.A."/>
            <person name="Lipzen A.M."/>
            <person name="Meier-Kolthoff J.P."/>
            <person name="Ohm R.A."/>
            <person name="Otillar R.P."/>
            <person name="Pangilinan J.L."/>
            <person name="Peng Y."/>
            <person name="Rokas A."/>
            <person name="Rosa C.A."/>
            <person name="Scheuner C."/>
            <person name="Sibirny A.A."/>
            <person name="Slot J.C."/>
            <person name="Stielow J.B."/>
            <person name="Sun H."/>
            <person name="Kurtzman C.P."/>
            <person name="Blackwell M."/>
            <person name="Grigoriev I.V."/>
            <person name="Jeffries T.W."/>
        </authorList>
    </citation>
    <scope>NUCLEOTIDE SEQUENCE [LARGE SCALE GENOMIC DNA]</scope>
    <source>
        <strain evidence="12 13">NRRL Y-11557</strain>
    </source>
</reference>
<keyword evidence="7" id="KW-0131">Cell cycle</keyword>
<sequence>MAKLVEHVSTETVDSVKRRFLRQNRELARVNSSHSTRIGNLESKIASLISENLELRQQIISLEHSREQWITRKCSEVRVKIQRKVKEIDELLDAFEMSAKDAIYASPEGESDGSGRRDSLDSVVGVPASAIHVSTRRKSPPGPDTSPPVYPDLDDGGDEVAQGDDLICDNCPRSPQPKEPHRFMPEELSAEEIPESPSELADAMQLMNIVSGTETVRPRRKRRDSLQEMDIVSMVKSQNANYKAKLSQCASAPVVAAEHMSNVVEPSMVIDDGNMRIALSENIPPPPEPIGVAIAEAKRSEAKTTATKRRSSISANDTASDTSDRSTQSAPSSRPSSRRSSVYRESLLETETAHEARKSSPPPAARRSSRRSSIYREPARDTLVRPNSPTDEARMKLGENDKNVVVSKDNKAAEKASISERKVLQPLNVNLEADANTAAVKKSIKSPTVRDIEVKPADPERSEAMEERPVSTTPEGGRRVGRARKSVNYALPSLRVKMRRERDQFIDAVAMAEQIASKFEAQKSSELKQSPTAEAMIKQENTDDVKAVDFSNIPEMSPAAAGIEGVKGKKRKSTVTNLQDAIKREPTDDETVKDSRSHKANAVTKTRRPASVEIPRMMQADVFDFAADDVHTNTARRNSGIPTSTSRIGIAQAVESGARRPNRQVGANENDASKTTTAGKRRLSMVA</sequence>
<evidence type="ECO:0000256" key="8">
    <source>
        <dbReference type="ARBA" id="ARBA00023328"/>
    </source>
</evidence>